<dbReference type="SFLD" id="SFLDG01135">
    <property type="entry name" value="C1.5.6:_HAD__Beta-PGM__Phospha"/>
    <property type="match status" value="1"/>
</dbReference>
<dbReference type="InterPro" id="IPR006439">
    <property type="entry name" value="HAD-SF_hydro_IA"/>
</dbReference>
<dbReference type="AlphaFoldDB" id="A0AA37DH01"/>
<accession>A0AA37DH01</accession>
<dbReference type="PRINTS" id="PR00413">
    <property type="entry name" value="HADHALOGNASE"/>
</dbReference>
<dbReference type="SUPFAM" id="SSF56784">
    <property type="entry name" value="HAD-like"/>
    <property type="match status" value="1"/>
</dbReference>
<dbReference type="Proteomes" id="UP000018466">
    <property type="component" value="Unassembled WGS sequence"/>
</dbReference>
<dbReference type="InterPro" id="IPR036412">
    <property type="entry name" value="HAD-like_sf"/>
</dbReference>
<proteinExistence type="predicted"/>
<dbReference type="GO" id="GO:0005829">
    <property type="term" value="C:cytosol"/>
    <property type="evidence" value="ECO:0007669"/>
    <property type="project" value="TreeGrafter"/>
</dbReference>
<keyword evidence="2" id="KW-1185">Reference proteome</keyword>
<dbReference type="GO" id="GO:0008967">
    <property type="term" value="F:phosphoglycolate phosphatase activity"/>
    <property type="evidence" value="ECO:0007669"/>
    <property type="project" value="TreeGrafter"/>
</dbReference>
<dbReference type="Pfam" id="PF13419">
    <property type="entry name" value="HAD_2"/>
    <property type="match status" value="1"/>
</dbReference>
<dbReference type="Gene3D" id="3.40.50.1000">
    <property type="entry name" value="HAD superfamily/HAD-like"/>
    <property type="match status" value="1"/>
</dbReference>
<reference evidence="1 2" key="1">
    <citation type="submission" date="2011-10" db="EMBL/GenBank/DDBJ databases">
        <title>The Genome Sequence of Lachnospiraceae bacterium ACC2.</title>
        <authorList>
            <consortium name="The Broad Institute Genome Sequencing Platform"/>
            <person name="Earl A."/>
            <person name="Ward D."/>
            <person name="Feldgarden M."/>
            <person name="Gevers D."/>
            <person name="Sizova M."/>
            <person name="Hazen A."/>
            <person name="Epstein S."/>
            <person name="Young S.K."/>
            <person name="Zeng Q."/>
            <person name="Gargeya S."/>
            <person name="Fitzgerald M."/>
            <person name="Haas B."/>
            <person name="Abouelleil A."/>
            <person name="Alvarado L."/>
            <person name="Arachchi H.M."/>
            <person name="Berlin A."/>
            <person name="Brown A."/>
            <person name="Chapman S.B."/>
            <person name="Chen Z."/>
            <person name="Dunbar C."/>
            <person name="Freedman E."/>
            <person name="Gearin G."/>
            <person name="Goldberg J."/>
            <person name="Griggs A."/>
            <person name="Gujja S."/>
            <person name="Heiman D."/>
            <person name="Howarth C."/>
            <person name="Larson L."/>
            <person name="Lui A."/>
            <person name="MacDonald P.J.P."/>
            <person name="Montmayeur A."/>
            <person name="Murphy C."/>
            <person name="Neiman D."/>
            <person name="Pearson M."/>
            <person name="Priest M."/>
            <person name="Roberts A."/>
            <person name="Saif S."/>
            <person name="Shea T."/>
            <person name="Shenoy N."/>
            <person name="Sisk P."/>
            <person name="Stolte C."/>
            <person name="Sykes S."/>
            <person name="Wortman J."/>
            <person name="Nusbaum C."/>
            <person name="Birren B."/>
        </authorList>
    </citation>
    <scope>NUCLEOTIDE SEQUENCE [LARGE SCALE GENOMIC DNA]</scope>
    <source>
        <strain evidence="1 2">ACC2</strain>
    </source>
</reference>
<gene>
    <name evidence="1" type="ORF">HMPREF9623_00184</name>
</gene>
<name>A0AA37DH01_9FIRM</name>
<dbReference type="PANTHER" id="PTHR43434">
    <property type="entry name" value="PHOSPHOGLYCOLATE PHOSPHATASE"/>
    <property type="match status" value="1"/>
</dbReference>
<comment type="caution">
    <text evidence="1">The sequence shown here is derived from an EMBL/GenBank/DDBJ whole genome shotgun (WGS) entry which is preliminary data.</text>
</comment>
<dbReference type="GO" id="GO:0006281">
    <property type="term" value="P:DNA repair"/>
    <property type="evidence" value="ECO:0007669"/>
    <property type="project" value="TreeGrafter"/>
</dbReference>
<sequence length="246" mass="26642">MSETKHYRAAVFDMDGTILDTITDLTVSLNEACRLTGHRADFTKDDVRHFFGSGAEVAAQRALAVEKGYSLREVGALGVTKSAAAFGITDEAANAVIAAFAAYYGEHCDDATGPYPGILALLKKLKAAGVRIAVVSNKLDEAVQVLNRVHFEGLFEEAKGERPDIRRKPAPDMVFAVLESLQVRPEEAVYIGDTEVDMLTAKNSGMDCISVDWGFRSREALEALGAKRIADRAEEVFDLIVGNEDA</sequence>
<dbReference type="NCBIfam" id="TIGR01549">
    <property type="entry name" value="HAD-SF-IA-v1"/>
    <property type="match status" value="1"/>
</dbReference>
<dbReference type="InterPro" id="IPR041492">
    <property type="entry name" value="HAD_2"/>
</dbReference>
<dbReference type="Gene3D" id="1.10.150.240">
    <property type="entry name" value="Putative phosphatase, domain 2"/>
    <property type="match status" value="1"/>
</dbReference>
<evidence type="ECO:0000313" key="2">
    <source>
        <dbReference type="Proteomes" id="UP000018466"/>
    </source>
</evidence>
<dbReference type="GeneID" id="86939981"/>
<dbReference type="InterPro" id="IPR023198">
    <property type="entry name" value="PGP-like_dom2"/>
</dbReference>
<organism evidence="1 2">
    <name type="scientific">Stomatobaculum longum</name>
    <dbReference type="NCBI Taxonomy" id="796942"/>
    <lineage>
        <taxon>Bacteria</taxon>
        <taxon>Bacillati</taxon>
        <taxon>Bacillota</taxon>
        <taxon>Clostridia</taxon>
        <taxon>Lachnospirales</taxon>
        <taxon>Lachnospiraceae</taxon>
        <taxon>Stomatobaculum</taxon>
    </lineage>
</organism>
<dbReference type="SFLD" id="SFLDG01129">
    <property type="entry name" value="C1.5:_HAD__Beta-PGM__Phosphata"/>
    <property type="match status" value="1"/>
</dbReference>
<dbReference type="SFLD" id="SFLDS00003">
    <property type="entry name" value="Haloacid_Dehalogenase"/>
    <property type="match status" value="1"/>
</dbReference>
<protein>
    <submittedName>
        <fullName evidence="1">HAD hydrolase, family IIIA</fullName>
    </submittedName>
</protein>
<evidence type="ECO:0000313" key="1">
    <source>
        <dbReference type="EMBL" id="EHO18000.1"/>
    </source>
</evidence>
<dbReference type="InterPro" id="IPR050155">
    <property type="entry name" value="HAD-like_hydrolase_sf"/>
</dbReference>
<keyword evidence="1" id="KW-0378">Hydrolase</keyword>
<dbReference type="EMBL" id="AGEL01000003">
    <property type="protein sequence ID" value="EHO18000.1"/>
    <property type="molecule type" value="Genomic_DNA"/>
</dbReference>
<dbReference type="FunFam" id="3.40.50.1000:FF:000022">
    <property type="entry name" value="Phosphoglycolate phosphatase"/>
    <property type="match status" value="1"/>
</dbReference>
<dbReference type="NCBIfam" id="TIGR01509">
    <property type="entry name" value="HAD-SF-IA-v3"/>
    <property type="match status" value="1"/>
</dbReference>
<dbReference type="InterPro" id="IPR023214">
    <property type="entry name" value="HAD_sf"/>
</dbReference>
<dbReference type="PANTHER" id="PTHR43434:SF1">
    <property type="entry name" value="PHOSPHOGLYCOLATE PHOSPHATASE"/>
    <property type="match status" value="1"/>
</dbReference>
<dbReference type="RefSeq" id="WP_009532019.1">
    <property type="nucleotide sequence ID" value="NZ_JH590861.1"/>
</dbReference>